<feature type="transmembrane region" description="Helical" evidence="1">
    <location>
        <begin position="60"/>
        <end position="83"/>
    </location>
</feature>
<dbReference type="Proteomes" id="UP000261875">
    <property type="component" value="Chromosome"/>
</dbReference>
<name>A0A2U8I7I3_9GAMM</name>
<accession>A0A2U8I7I3</accession>
<gene>
    <name evidence="2" type="ORF">CCS41_12610</name>
</gene>
<dbReference type="EMBL" id="CP021659">
    <property type="protein sequence ID" value="AWK15120.1"/>
    <property type="molecule type" value="Genomic_DNA"/>
</dbReference>
<proteinExistence type="predicted"/>
<keyword evidence="1" id="KW-1133">Transmembrane helix</keyword>
<protein>
    <submittedName>
        <fullName evidence="2">Uncharacterized protein</fullName>
    </submittedName>
</protein>
<keyword evidence="1" id="KW-0812">Transmembrane</keyword>
<dbReference type="RefSeq" id="WP_119797653.1">
    <property type="nucleotide sequence ID" value="NZ_CP021659.1"/>
</dbReference>
<keyword evidence="3" id="KW-1185">Reference proteome</keyword>
<dbReference type="Gene3D" id="6.10.250.1010">
    <property type="match status" value="1"/>
</dbReference>
<dbReference type="KEGG" id="fsm:CCS41_12610"/>
<organism evidence="2 3">
    <name type="scientific">Candidatus Fukatsuia symbiotica</name>
    <dbReference type="NCBI Taxonomy" id="1878942"/>
    <lineage>
        <taxon>Bacteria</taxon>
        <taxon>Pseudomonadati</taxon>
        <taxon>Pseudomonadota</taxon>
        <taxon>Gammaproteobacteria</taxon>
        <taxon>Enterobacterales</taxon>
        <taxon>Yersiniaceae</taxon>
        <taxon>Candidatus Fukatsuia</taxon>
    </lineage>
</organism>
<evidence type="ECO:0000313" key="3">
    <source>
        <dbReference type="Proteomes" id="UP000261875"/>
    </source>
</evidence>
<evidence type="ECO:0000313" key="2">
    <source>
        <dbReference type="EMBL" id="AWK15120.1"/>
    </source>
</evidence>
<dbReference type="OrthoDB" id="6547435at2"/>
<keyword evidence="1" id="KW-0472">Membrane</keyword>
<sequence>MTSKTWDNQESEKIHAEIAKLMAETSKISAETSRINAEFSKLSLDSKKTAAETTKLYREIFWYPVAIASGFVGTIAAITTIIIKLV</sequence>
<reference evidence="2 3" key="1">
    <citation type="submission" date="2017-05" db="EMBL/GenBank/DDBJ databases">
        <title>Genome sequence of Candidatus Fukatsuia symbiotica and Candidatus Hamiltonella defensa from Acyrthosiphon pisum strain 5D.</title>
        <authorList>
            <person name="Patel V.A."/>
            <person name="Chevignon G."/>
            <person name="Russell J.A."/>
            <person name="Oliver K.M."/>
        </authorList>
    </citation>
    <scope>NUCLEOTIDE SEQUENCE [LARGE SCALE GENOMIC DNA]</scope>
    <source>
        <strain evidence="2 3">5D</strain>
    </source>
</reference>
<evidence type="ECO:0000256" key="1">
    <source>
        <dbReference type="SAM" id="Phobius"/>
    </source>
</evidence>
<dbReference type="AlphaFoldDB" id="A0A2U8I7I3"/>